<dbReference type="Proteomes" id="UP001153365">
    <property type="component" value="Unassembled WGS sequence"/>
</dbReference>
<gene>
    <name evidence="1" type="ORF">PPACK8108_LOCUS22363</name>
</gene>
<sequence length="173" mass="20152">MRNNLSGKLKRSAEFSLRPDSDREIREKLNILIQRQENIFEWQRQNKQPVRGKLSKGAKSMEIRYIDRIPTINPNQIKSIKSSSERCKVYSKGLSELENCMTGLDLWVWIKTAGKNDEGCVKDRNEDQESSLLTPIFATNNNYIHCLQTFNESVRARALPHQCSRIKSLRREV</sequence>
<dbReference type="EMBL" id="CALTRL010005887">
    <property type="protein sequence ID" value="CAH7687563.1"/>
    <property type="molecule type" value="Genomic_DNA"/>
</dbReference>
<protein>
    <submittedName>
        <fullName evidence="1">Uncharacterized protein</fullName>
    </submittedName>
</protein>
<evidence type="ECO:0000313" key="1">
    <source>
        <dbReference type="EMBL" id="CAH7687563.1"/>
    </source>
</evidence>
<dbReference type="AlphaFoldDB" id="A0AAV0BLS4"/>
<organism evidence="1 2">
    <name type="scientific">Phakopsora pachyrhizi</name>
    <name type="common">Asian soybean rust disease fungus</name>
    <dbReference type="NCBI Taxonomy" id="170000"/>
    <lineage>
        <taxon>Eukaryota</taxon>
        <taxon>Fungi</taxon>
        <taxon>Dikarya</taxon>
        <taxon>Basidiomycota</taxon>
        <taxon>Pucciniomycotina</taxon>
        <taxon>Pucciniomycetes</taxon>
        <taxon>Pucciniales</taxon>
        <taxon>Phakopsoraceae</taxon>
        <taxon>Phakopsora</taxon>
    </lineage>
</organism>
<keyword evidence="2" id="KW-1185">Reference proteome</keyword>
<proteinExistence type="predicted"/>
<reference evidence="1" key="1">
    <citation type="submission" date="2022-06" db="EMBL/GenBank/DDBJ databases">
        <authorList>
            <consortium name="SYNGENTA / RWTH Aachen University"/>
        </authorList>
    </citation>
    <scope>NUCLEOTIDE SEQUENCE</scope>
</reference>
<accession>A0AAV0BLS4</accession>
<evidence type="ECO:0000313" key="2">
    <source>
        <dbReference type="Proteomes" id="UP001153365"/>
    </source>
</evidence>
<name>A0AAV0BLS4_PHAPC</name>
<comment type="caution">
    <text evidence="1">The sequence shown here is derived from an EMBL/GenBank/DDBJ whole genome shotgun (WGS) entry which is preliminary data.</text>
</comment>